<proteinExistence type="predicted"/>
<dbReference type="OrthoDB" id="4438874at2759"/>
<keyword evidence="4" id="KW-1185">Reference proteome</keyword>
<feature type="chain" id="PRO_5013358639" description="TIL domain-containing protein" evidence="1">
    <location>
        <begin position="17"/>
        <end position="73"/>
    </location>
</feature>
<feature type="domain" description="TIL" evidence="2">
    <location>
        <begin position="27"/>
        <end position="71"/>
    </location>
</feature>
<dbReference type="EMBL" id="KV878128">
    <property type="protein sequence ID" value="OJJ01153.1"/>
    <property type="molecule type" value="Genomic_DNA"/>
</dbReference>
<evidence type="ECO:0000259" key="2">
    <source>
        <dbReference type="Pfam" id="PF01826"/>
    </source>
</evidence>
<keyword evidence="1" id="KW-0732">Signal</keyword>
<feature type="non-terminal residue" evidence="3">
    <location>
        <position position="73"/>
    </location>
</feature>
<dbReference type="Gene3D" id="2.10.25.10">
    <property type="entry name" value="Laminin"/>
    <property type="match status" value="1"/>
</dbReference>
<reference evidence="4" key="1">
    <citation type="journal article" date="2017" name="Genome Biol.">
        <title>Comparative genomics reveals high biological diversity and specific adaptations in the industrially and medically important fungal genus Aspergillus.</title>
        <authorList>
            <person name="de Vries R.P."/>
            <person name="Riley R."/>
            <person name="Wiebenga A."/>
            <person name="Aguilar-Osorio G."/>
            <person name="Amillis S."/>
            <person name="Uchima C.A."/>
            <person name="Anderluh G."/>
            <person name="Asadollahi M."/>
            <person name="Askin M."/>
            <person name="Barry K."/>
            <person name="Battaglia E."/>
            <person name="Bayram O."/>
            <person name="Benocci T."/>
            <person name="Braus-Stromeyer S.A."/>
            <person name="Caldana C."/>
            <person name="Canovas D."/>
            <person name="Cerqueira G.C."/>
            <person name="Chen F."/>
            <person name="Chen W."/>
            <person name="Choi C."/>
            <person name="Clum A."/>
            <person name="Dos Santos R.A."/>
            <person name="Damasio A.R."/>
            <person name="Diallinas G."/>
            <person name="Emri T."/>
            <person name="Fekete E."/>
            <person name="Flipphi M."/>
            <person name="Freyberg S."/>
            <person name="Gallo A."/>
            <person name="Gournas C."/>
            <person name="Habgood R."/>
            <person name="Hainaut M."/>
            <person name="Harispe M.L."/>
            <person name="Henrissat B."/>
            <person name="Hilden K.S."/>
            <person name="Hope R."/>
            <person name="Hossain A."/>
            <person name="Karabika E."/>
            <person name="Karaffa L."/>
            <person name="Karanyi Z."/>
            <person name="Krasevec N."/>
            <person name="Kuo A."/>
            <person name="Kusch H."/>
            <person name="LaButti K."/>
            <person name="Lagendijk E.L."/>
            <person name="Lapidus A."/>
            <person name="Levasseur A."/>
            <person name="Lindquist E."/>
            <person name="Lipzen A."/>
            <person name="Logrieco A.F."/>
            <person name="MacCabe A."/>
            <person name="Maekelae M.R."/>
            <person name="Malavazi I."/>
            <person name="Melin P."/>
            <person name="Meyer V."/>
            <person name="Mielnichuk N."/>
            <person name="Miskei M."/>
            <person name="Molnar A.P."/>
            <person name="Mule G."/>
            <person name="Ngan C.Y."/>
            <person name="Orejas M."/>
            <person name="Orosz E."/>
            <person name="Ouedraogo J.P."/>
            <person name="Overkamp K.M."/>
            <person name="Park H.-S."/>
            <person name="Perrone G."/>
            <person name="Piumi F."/>
            <person name="Punt P.J."/>
            <person name="Ram A.F."/>
            <person name="Ramon A."/>
            <person name="Rauscher S."/>
            <person name="Record E."/>
            <person name="Riano-Pachon D.M."/>
            <person name="Robert V."/>
            <person name="Roehrig J."/>
            <person name="Ruller R."/>
            <person name="Salamov A."/>
            <person name="Salih N.S."/>
            <person name="Samson R.A."/>
            <person name="Sandor E."/>
            <person name="Sanguinetti M."/>
            <person name="Schuetze T."/>
            <person name="Sepcic K."/>
            <person name="Shelest E."/>
            <person name="Sherlock G."/>
            <person name="Sophianopoulou V."/>
            <person name="Squina F.M."/>
            <person name="Sun H."/>
            <person name="Susca A."/>
            <person name="Todd R.B."/>
            <person name="Tsang A."/>
            <person name="Unkles S.E."/>
            <person name="van de Wiele N."/>
            <person name="van Rossen-Uffink D."/>
            <person name="Oliveira J.V."/>
            <person name="Vesth T.C."/>
            <person name="Visser J."/>
            <person name="Yu J.-H."/>
            <person name="Zhou M."/>
            <person name="Andersen M.R."/>
            <person name="Archer D.B."/>
            <person name="Baker S.E."/>
            <person name="Benoit I."/>
            <person name="Brakhage A.A."/>
            <person name="Braus G.H."/>
            <person name="Fischer R."/>
            <person name="Frisvad J.C."/>
            <person name="Goldman G.H."/>
            <person name="Houbraken J."/>
            <person name="Oakley B."/>
            <person name="Pocsi I."/>
            <person name="Scazzocchio C."/>
            <person name="Seiboth B."/>
            <person name="vanKuyk P.A."/>
            <person name="Wortman J."/>
            <person name="Dyer P.S."/>
            <person name="Grigoriev I.V."/>
        </authorList>
    </citation>
    <scope>NUCLEOTIDE SEQUENCE [LARGE SCALE GENOMIC DNA]</scope>
    <source>
        <strain evidence="4">CBS 583.65</strain>
    </source>
</reference>
<gene>
    <name evidence="3" type="ORF">ASPVEDRAFT_110719</name>
</gene>
<name>A0A1L9PI69_ASPVE</name>
<dbReference type="AlphaFoldDB" id="A0A1L9PI69"/>
<evidence type="ECO:0000313" key="4">
    <source>
        <dbReference type="Proteomes" id="UP000184073"/>
    </source>
</evidence>
<evidence type="ECO:0000313" key="3">
    <source>
        <dbReference type="EMBL" id="OJJ01153.1"/>
    </source>
</evidence>
<dbReference type="VEuPathDB" id="FungiDB:ASPVEDRAFT_110719"/>
<accession>A0A1L9PI69</accession>
<dbReference type="InterPro" id="IPR036084">
    <property type="entry name" value="Ser_inhib-like_sf"/>
</dbReference>
<dbReference type="Pfam" id="PF01826">
    <property type="entry name" value="TIL"/>
    <property type="match status" value="1"/>
</dbReference>
<feature type="signal peptide" evidence="1">
    <location>
        <begin position="1"/>
        <end position="16"/>
    </location>
</feature>
<dbReference type="Proteomes" id="UP000184073">
    <property type="component" value="Unassembled WGS sequence"/>
</dbReference>
<dbReference type="CDD" id="cd19941">
    <property type="entry name" value="TIL"/>
    <property type="match status" value="1"/>
</dbReference>
<dbReference type="GeneID" id="63721117"/>
<sequence>MKITLLLTTLIVSATAATYKPVSAPPCKEYEVYEECGSACHPTCETVGEEPTVCTLQCVSGCYCQEGLFRTAV</sequence>
<dbReference type="InterPro" id="IPR002919">
    <property type="entry name" value="TIL_dom"/>
</dbReference>
<dbReference type="RefSeq" id="XP_040666915.1">
    <property type="nucleotide sequence ID" value="XM_040805606.1"/>
</dbReference>
<dbReference type="STRING" id="1036611.A0A1L9PI69"/>
<protein>
    <recommendedName>
        <fullName evidence="2">TIL domain-containing protein</fullName>
    </recommendedName>
</protein>
<dbReference type="SUPFAM" id="SSF57567">
    <property type="entry name" value="Serine protease inhibitors"/>
    <property type="match status" value="1"/>
</dbReference>
<evidence type="ECO:0000256" key="1">
    <source>
        <dbReference type="SAM" id="SignalP"/>
    </source>
</evidence>
<organism evidence="3 4">
    <name type="scientific">Aspergillus versicolor CBS 583.65</name>
    <dbReference type="NCBI Taxonomy" id="1036611"/>
    <lineage>
        <taxon>Eukaryota</taxon>
        <taxon>Fungi</taxon>
        <taxon>Dikarya</taxon>
        <taxon>Ascomycota</taxon>
        <taxon>Pezizomycotina</taxon>
        <taxon>Eurotiomycetes</taxon>
        <taxon>Eurotiomycetidae</taxon>
        <taxon>Eurotiales</taxon>
        <taxon>Aspergillaceae</taxon>
        <taxon>Aspergillus</taxon>
        <taxon>Aspergillus subgen. Nidulantes</taxon>
    </lineage>
</organism>